<dbReference type="Pfam" id="PF00023">
    <property type="entry name" value="Ank"/>
    <property type="match status" value="3"/>
</dbReference>
<dbReference type="Proteomes" id="UP000283841">
    <property type="component" value="Unassembled WGS sequence"/>
</dbReference>
<feature type="repeat" description="ANK" evidence="3">
    <location>
        <begin position="1191"/>
        <end position="1223"/>
    </location>
</feature>
<evidence type="ECO:0000256" key="3">
    <source>
        <dbReference type="PROSITE-ProRule" id="PRU00023"/>
    </source>
</evidence>
<feature type="repeat" description="ANK" evidence="3">
    <location>
        <begin position="1094"/>
        <end position="1126"/>
    </location>
</feature>
<evidence type="ECO:0000256" key="1">
    <source>
        <dbReference type="ARBA" id="ARBA00022737"/>
    </source>
</evidence>
<dbReference type="GeneID" id="39599963"/>
<feature type="repeat" description="ANK" evidence="3">
    <location>
        <begin position="1291"/>
        <end position="1314"/>
    </location>
</feature>
<protein>
    <submittedName>
        <fullName evidence="6">Ankyrin repeat-containing domain protein</fullName>
    </submittedName>
</protein>
<dbReference type="Gene3D" id="1.25.40.20">
    <property type="entry name" value="Ankyrin repeat-containing domain"/>
    <property type="match status" value="6"/>
</dbReference>
<dbReference type="Pfam" id="PF22939">
    <property type="entry name" value="WHD_GPIID"/>
    <property type="match status" value="1"/>
</dbReference>
<dbReference type="GO" id="GO:0009116">
    <property type="term" value="P:nucleoside metabolic process"/>
    <property type="evidence" value="ECO:0007669"/>
    <property type="project" value="InterPro"/>
</dbReference>
<organism evidence="6 7">
    <name type="scientific">Byssochlamys spectabilis</name>
    <name type="common">Paecilomyces variotii</name>
    <dbReference type="NCBI Taxonomy" id="264951"/>
    <lineage>
        <taxon>Eukaryota</taxon>
        <taxon>Fungi</taxon>
        <taxon>Dikarya</taxon>
        <taxon>Ascomycota</taxon>
        <taxon>Pezizomycotina</taxon>
        <taxon>Eurotiomycetes</taxon>
        <taxon>Eurotiomycetidae</taxon>
        <taxon>Eurotiales</taxon>
        <taxon>Thermoascaceae</taxon>
        <taxon>Paecilomyces</taxon>
    </lineage>
</organism>
<dbReference type="PRINTS" id="PR01415">
    <property type="entry name" value="ANKYRIN"/>
</dbReference>
<feature type="domain" description="Nephrocystin 3-like N-terminal" evidence="5">
    <location>
        <begin position="396"/>
        <end position="560"/>
    </location>
</feature>
<dbReference type="STRING" id="264951.A0A443HT18"/>
<dbReference type="InterPro" id="IPR054471">
    <property type="entry name" value="GPIID_WHD"/>
</dbReference>
<accession>A0A443HT18</accession>
<dbReference type="RefSeq" id="XP_028484604.1">
    <property type="nucleotide sequence ID" value="XM_028630686.1"/>
</dbReference>
<dbReference type="InterPro" id="IPR056884">
    <property type="entry name" value="NPHP3-like_N"/>
</dbReference>
<keyword evidence="2 3" id="KW-0040">ANK repeat</keyword>
<feature type="repeat" description="ANK" evidence="3">
    <location>
        <begin position="1410"/>
        <end position="1442"/>
    </location>
</feature>
<dbReference type="InterPro" id="IPR035994">
    <property type="entry name" value="Nucleoside_phosphorylase_sf"/>
</dbReference>
<feature type="repeat" description="ANK" evidence="3">
    <location>
        <begin position="1225"/>
        <end position="1257"/>
    </location>
</feature>
<gene>
    <name evidence="6" type="ORF">C8Q69DRAFT_468388</name>
</gene>
<dbReference type="InterPro" id="IPR036770">
    <property type="entry name" value="Ankyrin_rpt-contain_sf"/>
</dbReference>
<feature type="repeat" description="ANK" evidence="3">
    <location>
        <begin position="1648"/>
        <end position="1680"/>
    </location>
</feature>
<feature type="repeat" description="ANK" evidence="3">
    <location>
        <begin position="1258"/>
        <end position="1290"/>
    </location>
</feature>
<keyword evidence="7" id="KW-1185">Reference proteome</keyword>
<dbReference type="Gene3D" id="3.40.50.1580">
    <property type="entry name" value="Nucleoside phosphorylase domain"/>
    <property type="match status" value="1"/>
</dbReference>
<dbReference type="Pfam" id="PF24883">
    <property type="entry name" value="NPHP3_N"/>
    <property type="match status" value="1"/>
</dbReference>
<sequence>MRDTGGGFNEREAKRPKYEPGQDLLRSSALKAFTHTDYTVGWICPLQIELIAALEMLDEEHAKLPQQPADHNVYHLGSISGHNVVIAGMWQAGNPTAATVVAQMRMTFPNIRFGLLVGIGDGVPVVTEHGMIRLGHVVVSKPTGQSSGAIQYDRGKAEDGIFVRTGALALPPPVLLLAADSLGAQRARSREDPLLQNIQRIDTSLPGLRCYKFPGNNKDYLFPAEYKHLRPRTSCEAGQCDLSQQIFRDEDEIYAADKWITVHRGTIASGEVVLKDAVKRDLLGQESGVLCFEMEGAGALSDFPCLVIRGISDYCDSHKNDEWHGFASAAAAAYARQLFFHMPIDKKLSLVPVDDPGIKRIVGRSDDEERHKIVEWISSTNYTTSQADILSQRCEGTGQWLLDVPEFGDWVKKKGILYCPGIPGAGKTTLVSIVINHLQEIFAKNQQVVVAYIFCDYREQSKQKLNNILGAILKQLVQPMETLPDDLNMLYKSHQATGSTLQRNELTELLISVANYYSRVYLVIDALDECPDSDGTRSTFISHLLKLQKNCNVNLLATSRFIPDITARFGHFPSVEVRASDADVALYTEGRIHEFNCVRKNPALSKLVVSSITKTSDGMFLLAKLYLNSLKGEPSVKSIKSALSRLQSGSGAYDNAYQKVMERIEHQIAGQASLAKRLLSWLTCARRSLTLTELQHALAVETDQSFFDEENLPDIEDMISVCAGLVTYSEESHIIALVHYTAKEYFEREWSSWFPHAQGNIGRICVTYLCYDSFESGCCETLEDYEERCRRYPLYNYAASNWGFHAQRQRLDHELVFQLLENDKKRAACAQSLIWSDHTYGIEFWKIPKDTTALQLTVELGLLYETEYLLKSHHDVNVHSDFFDTPIITAISSGNEDLVRLLLRHGACPGDMSDFGATLVSISASMGHEALLGLALELGVDPELGDRNDRSPLSYAAENGHVKAAKMLLDAKADIERKDKWNGRTPLAWAAANGQQAVVRLLLEAGARPDTKTTGSAIYHVARTPLSLAAQNGKREVVELLLEKNVDPDEPDANGRTPLSWAAGEGHLDIVRDLLAAGANIDRMDAPKDGLLCFGRTPLGWATRSSQQAVVELLLEKGANPNSFTEESPLSTAVQSKDAQLVELLLRYGADPNPNNRLRHSDILGYAILVKDRRMLRSLVRYGAQPEATTTRDDALSWAARKGHTLFVEMLLEEGADINTRDPQSGDTPLSYAVINKHEEVAALLIEKGAGVDVQDWNNQTALSKAAKRGTTNVVTLLLERGANIGSRDNFGQTPLFHALEHGNERVVELLLEKDPTLFHSRDEVGRSALLIATENRLEAVLRLTRETQEHSEILTRELGAVLRTISSPQYDLTQSKSRKLFLWAAKYGHMEVIEFLAGKGISYVCEDEFGTTSLNLAVRNSQAAVIEFLLKEGIQLNTVDGSGYAPLSWAFIDNNDTIACFLLSKGADPHKPVKIRPSLNAGRLNSPLFLAVRRGFERTVKLLLQMGADPNSSITVGSQFDVLSLAQCIPGSVLSTAVGNGNYSIVEALLDRGIDNGLCHDSLILAMQFRDTPLVSLIMRKGIRENWLIEEYGQSVLFCAVFFGHIDVVQSLLDAGMDANTRPTKRSIDFPRRNRRRGQHWEQRAGGNVTPLRFAAQEGHEAVVRALLDKKADLDVGSPLQCAIDHGHATVVELLLQHGARMDIQDRGSLLLQAARKGHHDLLKFLLRKGLHSESEASNKGCLVLEAASNKHIDVVRVLLEEGIDPNSVDKIGRNGLILAAEKGRPDIVDILLDYGVSAKSADYLGRTPLFLAAVTRNVPVVKTLLEKGNADPQSTTCAGRSPLSVAHDFKFHELIWLLNGKKNGSSCPEEHNLGTPVDNYWICDTCERPLSEMECFSRCSICQNCEYESPLHVCMECVAGQLGCYDKLHTLERVVLIEGRPITIDKTSRWRQHTLPFHPAPNLPL</sequence>
<dbReference type="Pfam" id="PF12796">
    <property type="entry name" value="Ank_2"/>
    <property type="match status" value="8"/>
</dbReference>
<feature type="repeat" description="ANK" evidence="3">
    <location>
        <begin position="948"/>
        <end position="980"/>
    </location>
</feature>
<feature type="domain" description="GPI inositol-deacylase winged helix" evidence="4">
    <location>
        <begin position="670"/>
        <end position="747"/>
    </location>
</feature>
<feature type="repeat" description="ANK" evidence="3">
    <location>
        <begin position="1054"/>
        <end position="1086"/>
    </location>
</feature>
<dbReference type="SUPFAM" id="SSF53167">
    <property type="entry name" value="Purine and uridine phosphorylases"/>
    <property type="match status" value="1"/>
</dbReference>
<evidence type="ECO:0000256" key="2">
    <source>
        <dbReference type="ARBA" id="ARBA00023043"/>
    </source>
</evidence>
<dbReference type="EMBL" id="RCNU01000006">
    <property type="protein sequence ID" value="RWQ94959.1"/>
    <property type="molecule type" value="Genomic_DNA"/>
</dbReference>
<dbReference type="SMART" id="SM00248">
    <property type="entry name" value="ANK"/>
    <property type="match status" value="25"/>
</dbReference>
<feature type="repeat" description="ANK" evidence="3">
    <location>
        <begin position="1748"/>
        <end position="1772"/>
    </location>
</feature>
<feature type="repeat" description="ANK" evidence="3">
    <location>
        <begin position="1806"/>
        <end position="1830"/>
    </location>
</feature>
<dbReference type="VEuPathDB" id="FungiDB:C8Q69DRAFT_468388"/>
<proteinExistence type="predicted"/>
<dbReference type="GO" id="GO:0003824">
    <property type="term" value="F:catalytic activity"/>
    <property type="evidence" value="ECO:0007669"/>
    <property type="project" value="InterPro"/>
</dbReference>
<feature type="repeat" description="ANK" evidence="3">
    <location>
        <begin position="1021"/>
        <end position="1053"/>
    </location>
</feature>
<dbReference type="Gene3D" id="3.40.50.300">
    <property type="entry name" value="P-loop containing nucleotide triphosphate hydrolases"/>
    <property type="match status" value="1"/>
</dbReference>
<comment type="caution">
    <text evidence="6">The sequence shown here is derived from an EMBL/GenBank/DDBJ whole genome shotgun (WGS) entry which is preliminary data.</text>
</comment>
<dbReference type="InterPro" id="IPR027417">
    <property type="entry name" value="P-loop_NTPase"/>
</dbReference>
<dbReference type="PANTHER" id="PTHR24198:SF165">
    <property type="entry name" value="ANKYRIN REPEAT-CONTAINING PROTEIN-RELATED"/>
    <property type="match status" value="1"/>
</dbReference>
<feature type="repeat" description="ANK" evidence="3">
    <location>
        <begin position="1676"/>
        <end position="1708"/>
    </location>
</feature>
<dbReference type="PANTHER" id="PTHR24198">
    <property type="entry name" value="ANKYRIN REPEAT AND PROTEIN KINASE DOMAIN-CONTAINING PROTEIN"/>
    <property type="match status" value="1"/>
</dbReference>
<evidence type="ECO:0000313" key="6">
    <source>
        <dbReference type="EMBL" id="RWQ94959.1"/>
    </source>
</evidence>
<dbReference type="SUPFAM" id="SSF52540">
    <property type="entry name" value="P-loop containing nucleoside triphosphate hydrolases"/>
    <property type="match status" value="1"/>
</dbReference>
<evidence type="ECO:0000259" key="5">
    <source>
        <dbReference type="Pfam" id="PF24883"/>
    </source>
</evidence>
<dbReference type="SUPFAM" id="SSF48403">
    <property type="entry name" value="Ankyrin repeat"/>
    <property type="match status" value="4"/>
</dbReference>
<dbReference type="PROSITE" id="PS50297">
    <property type="entry name" value="ANK_REP_REGION"/>
    <property type="match status" value="16"/>
</dbReference>
<feature type="repeat" description="ANK" evidence="3">
    <location>
        <begin position="982"/>
        <end position="1014"/>
    </location>
</feature>
<evidence type="ECO:0000313" key="7">
    <source>
        <dbReference type="Proteomes" id="UP000283841"/>
    </source>
</evidence>
<name>A0A443HT18_BYSSP</name>
<reference evidence="6 7" key="1">
    <citation type="journal article" date="2018" name="Front. Microbiol.">
        <title>Genomic and genetic insights into a cosmopolitan fungus, Paecilomyces variotii (Eurotiales).</title>
        <authorList>
            <person name="Urquhart A.S."/>
            <person name="Mondo S.J."/>
            <person name="Makela M.R."/>
            <person name="Hane J.K."/>
            <person name="Wiebenga A."/>
            <person name="He G."/>
            <person name="Mihaltcheva S."/>
            <person name="Pangilinan J."/>
            <person name="Lipzen A."/>
            <person name="Barry K."/>
            <person name="de Vries R.P."/>
            <person name="Grigoriev I.V."/>
            <person name="Idnurm A."/>
        </authorList>
    </citation>
    <scope>NUCLEOTIDE SEQUENCE [LARGE SCALE GENOMIC DNA]</scope>
    <source>
        <strain evidence="6 7">CBS 101075</strain>
    </source>
</reference>
<feature type="repeat" description="ANK" evidence="3">
    <location>
        <begin position="1125"/>
        <end position="1157"/>
    </location>
</feature>
<feature type="repeat" description="ANK" evidence="3">
    <location>
        <begin position="1773"/>
        <end position="1805"/>
    </location>
</feature>
<feature type="repeat" description="ANK" evidence="3">
    <location>
        <begin position="1484"/>
        <end position="1516"/>
    </location>
</feature>
<keyword evidence="1" id="KW-0677">Repeat</keyword>
<dbReference type="InterPro" id="IPR002110">
    <property type="entry name" value="Ankyrin_rpt"/>
</dbReference>
<feature type="repeat" description="ANK" evidence="3">
    <location>
        <begin position="1593"/>
        <end position="1625"/>
    </location>
</feature>
<evidence type="ECO:0000259" key="4">
    <source>
        <dbReference type="Pfam" id="PF22939"/>
    </source>
</evidence>
<dbReference type="PROSITE" id="PS50088">
    <property type="entry name" value="ANK_REPEAT"/>
    <property type="match status" value="18"/>
</dbReference>